<keyword evidence="6" id="KW-1185">Reference proteome</keyword>
<organism evidence="5 6">
    <name type="scientific">Xylocopa violacea</name>
    <name type="common">Violet carpenter bee</name>
    <name type="synonym">Apis violacea</name>
    <dbReference type="NCBI Taxonomy" id="135666"/>
    <lineage>
        <taxon>Eukaryota</taxon>
        <taxon>Metazoa</taxon>
        <taxon>Ecdysozoa</taxon>
        <taxon>Arthropoda</taxon>
        <taxon>Hexapoda</taxon>
        <taxon>Insecta</taxon>
        <taxon>Pterygota</taxon>
        <taxon>Neoptera</taxon>
        <taxon>Endopterygota</taxon>
        <taxon>Hymenoptera</taxon>
        <taxon>Apocrita</taxon>
        <taxon>Aculeata</taxon>
        <taxon>Apoidea</taxon>
        <taxon>Anthophila</taxon>
        <taxon>Apidae</taxon>
        <taxon>Xylocopa</taxon>
        <taxon>Xylocopa</taxon>
    </lineage>
</organism>
<sequence>MALSDILQFDCYVDNEFARNTLKDFAELCGEIFEKYKKLWIENLKLQKHREYADSKLKSDNYSNKVVINPDGSQLSSEICTSSLDKIIPTSSNSDTTSDLDDHFNDSASAKEQAVDDKLLRSPILTKRYFKYKKANISNNHIILKTSKNHIPHSCLSVRENISIERDSLKENECSITEYNENEIECTPITKIPKKLGISTLYNVDTTLLQNGKKLRQSKLMLLQDDQSYQNMAHSNKKYKKLTTPDKNINKDLRKQNTSSEVIEDDIIQDSPSKHTKSKLNKKSLRLKRKISMKLTNRTETDTIDHESNDIKLIEKNMNQSNLSQFFNSVYVPTQKDQSFLSRKSKALTSYNENIKNNCNVLNSSVSSKVIELEHSLFENSDSFSNPVKEIKKLEIKEHNSRTEKIKCSESISQSMLHTNSLIYNDETFYALGEQLKKESIYDIDTLKNSKKNRIRYEISESPSVKRSLTNSFDLVPEKKNKYCDKSSKKQSERAKMAGVSCWECRKYYDNLGLCEEEIKARQNQCSRHRTTRNIRESTPEGFWNPLFPETCTSTYQD</sequence>
<comment type="subcellular location">
    <subcellularLocation>
        <location evidence="1">Nucleus</location>
    </subcellularLocation>
</comment>
<name>A0ABP1P283_XYLVO</name>
<evidence type="ECO:0000256" key="1">
    <source>
        <dbReference type="ARBA" id="ARBA00004123"/>
    </source>
</evidence>
<evidence type="ECO:0000259" key="4">
    <source>
        <dbReference type="Pfam" id="PF08573"/>
    </source>
</evidence>
<evidence type="ECO:0000313" key="6">
    <source>
        <dbReference type="Proteomes" id="UP001642520"/>
    </source>
</evidence>
<protein>
    <recommendedName>
        <fullName evidence="4">DNA endonuclease activator Ctp1 C-terminal domain-containing protein</fullName>
    </recommendedName>
</protein>
<keyword evidence="2" id="KW-0227">DNA damage</keyword>
<dbReference type="Pfam" id="PF08573">
    <property type="entry name" value="SAE2"/>
    <property type="match status" value="1"/>
</dbReference>
<keyword evidence="3" id="KW-0539">Nucleus</keyword>
<dbReference type="InterPro" id="IPR013882">
    <property type="entry name" value="Ctp1_C"/>
</dbReference>
<proteinExistence type="predicted"/>
<evidence type="ECO:0000256" key="3">
    <source>
        <dbReference type="ARBA" id="ARBA00023242"/>
    </source>
</evidence>
<dbReference type="EMBL" id="CAXAJV020001296">
    <property type="protein sequence ID" value="CAL7947395.1"/>
    <property type="molecule type" value="Genomic_DNA"/>
</dbReference>
<reference evidence="5 6" key="1">
    <citation type="submission" date="2024-08" db="EMBL/GenBank/DDBJ databases">
        <authorList>
            <person name="Will J Nash"/>
            <person name="Angela Man"/>
            <person name="Seanna McTaggart"/>
            <person name="Kendall Baker"/>
            <person name="Tom Barker"/>
            <person name="Leah Catchpole"/>
            <person name="Alex Durrant"/>
            <person name="Karim Gharbi"/>
            <person name="Naomi Irish"/>
            <person name="Gemy Kaithakottil"/>
            <person name="Debby Ku"/>
            <person name="Aaliyah Providence"/>
            <person name="Felix Shaw"/>
            <person name="David Swarbreck"/>
            <person name="Chris Watkins"/>
            <person name="Ann M. McCartney"/>
            <person name="Giulio Formenti"/>
            <person name="Alice Mouton"/>
            <person name="Noel Vella"/>
            <person name="Bjorn M von Reumont"/>
            <person name="Adriana Vella"/>
            <person name="Wilfried Haerty"/>
        </authorList>
    </citation>
    <scope>NUCLEOTIDE SEQUENCE [LARGE SCALE GENOMIC DNA]</scope>
</reference>
<gene>
    <name evidence="5" type="ORF">XYLVIOL_LOCUS8313</name>
</gene>
<dbReference type="Proteomes" id="UP001642520">
    <property type="component" value="Unassembled WGS sequence"/>
</dbReference>
<feature type="domain" description="DNA endonuclease activator Ctp1 C-terminal" evidence="4">
    <location>
        <begin position="516"/>
        <end position="551"/>
    </location>
</feature>
<comment type="caution">
    <text evidence="5">The sequence shown here is derived from an EMBL/GenBank/DDBJ whole genome shotgun (WGS) entry which is preliminary data.</text>
</comment>
<accession>A0ABP1P283</accession>
<evidence type="ECO:0000256" key="2">
    <source>
        <dbReference type="ARBA" id="ARBA00022763"/>
    </source>
</evidence>
<evidence type="ECO:0000313" key="5">
    <source>
        <dbReference type="EMBL" id="CAL7947395.1"/>
    </source>
</evidence>